<name>A0ABS4JDG6_9BACL</name>
<evidence type="ECO:0000313" key="1">
    <source>
        <dbReference type="EMBL" id="MBP1999764.1"/>
    </source>
</evidence>
<dbReference type="EMBL" id="JAGGLD010000001">
    <property type="protein sequence ID" value="MBP1999764.1"/>
    <property type="molecule type" value="Genomic_DNA"/>
</dbReference>
<comment type="caution">
    <text evidence="1">The sequence shown here is derived from an EMBL/GenBank/DDBJ whole genome shotgun (WGS) entry which is preliminary data.</text>
</comment>
<dbReference type="RefSeq" id="WP_209859282.1">
    <property type="nucleotide sequence ID" value="NZ_JAGGLD010000001.1"/>
</dbReference>
<proteinExistence type="predicted"/>
<reference evidence="1 2" key="1">
    <citation type="submission" date="2021-03" db="EMBL/GenBank/DDBJ databases">
        <title>Genomic Encyclopedia of Type Strains, Phase IV (KMG-IV): sequencing the most valuable type-strain genomes for metagenomic binning, comparative biology and taxonomic classification.</title>
        <authorList>
            <person name="Goeker M."/>
        </authorList>
    </citation>
    <scope>NUCLEOTIDE SEQUENCE [LARGE SCALE GENOMIC DNA]</scope>
    <source>
        <strain evidence="1 2">DSM 26806</strain>
    </source>
</reference>
<dbReference type="Proteomes" id="UP001519288">
    <property type="component" value="Unassembled WGS sequence"/>
</dbReference>
<accession>A0ABS4JDG6</accession>
<protein>
    <submittedName>
        <fullName evidence="1">Uncharacterized protein</fullName>
    </submittedName>
</protein>
<organism evidence="1 2">
    <name type="scientific">Paenibacillus shirakamiensis</name>
    <dbReference type="NCBI Taxonomy" id="1265935"/>
    <lineage>
        <taxon>Bacteria</taxon>
        <taxon>Bacillati</taxon>
        <taxon>Bacillota</taxon>
        <taxon>Bacilli</taxon>
        <taxon>Bacillales</taxon>
        <taxon>Paenibacillaceae</taxon>
        <taxon>Paenibacillus</taxon>
    </lineage>
</organism>
<gene>
    <name evidence="1" type="ORF">J2Z69_000783</name>
</gene>
<sequence>MRVRKILELSIDLSDPVRETQYAIKAVLDTLPNLEDQMSMLHILKQDIESILKGAEAREQSIPESGRIKEDQ</sequence>
<evidence type="ECO:0000313" key="2">
    <source>
        <dbReference type="Proteomes" id="UP001519288"/>
    </source>
</evidence>
<keyword evidence="2" id="KW-1185">Reference proteome</keyword>